<dbReference type="RefSeq" id="WP_142494252.1">
    <property type="nucleotide sequence ID" value="NZ_FXTO01000023.1"/>
</dbReference>
<dbReference type="Proteomes" id="UP000316030">
    <property type="component" value="Unassembled WGS sequence"/>
</dbReference>
<dbReference type="Gene3D" id="3.40.190.10">
    <property type="entry name" value="Periplasmic binding protein-like II"/>
    <property type="match status" value="2"/>
</dbReference>
<dbReference type="SUPFAM" id="SSF53850">
    <property type="entry name" value="Periplasmic binding protein-like II"/>
    <property type="match status" value="1"/>
</dbReference>
<dbReference type="CDD" id="cd05466">
    <property type="entry name" value="PBP2_LTTR_substrate"/>
    <property type="match status" value="1"/>
</dbReference>
<protein>
    <submittedName>
        <fullName evidence="6">DNA-binding transcriptional regulator, LysR family</fullName>
    </submittedName>
</protein>
<sequence length="298" mass="32413">MNFTKLKYVVAVDRAQSVSVAAKTLNISQSAVTKAVADIETELGLTLFDRRARGVDTTPDGRAFIDRAARILSDVETLGADMAAARQKREALLRVAVTPASLEGLMNRAVLDVIASDPDLRLHLFAMPLDVSLQQLRQGDVDAVVGPRRVLDEDPRTVCTPLPDLKPLLYVRKGHPLTTRGGLSVDDITRYPIVAPDTQNPIVPPLLEVLASLGGDPMRRLHIIGSYQIASRLVETGDAIGIVQDNFARTQGFNQRFVALNFKLGTPIPMAVAVQKSLRNTAIMRRLVAALIRFPPTG</sequence>
<dbReference type="PRINTS" id="PR00039">
    <property type="entry name" value="HTHLYSR"/>
</dbReference>
<dbReference type="OrthoDB" id="9791253at2"/>
<dbReference type="InterPro" id="IPR036390">
    <property type="entry name" value="WH_DNA-bd_sf"/>
</dbReference>
<dbReference type="Pfam" id="PF00126">
    <property type="entry name" value="HTH_1"/>
    <property type="match status" value="1"/>
</dbReference>
<dbReference type="PROSITE" id="PS50931">
    <property type="entry name" value="HTH_LYSR"/>
    <property type="match status" value="1"/>
</dbReference>
<dbReference type="InterPro" id="IPR050950">
    <property type="entry name" value="HTH-type_LysR_regulators"/>
</dbReference>
<organism evidence="6 7">
    <name type="scientific">Thalassovita litoralis</name>
    <dbReference type="NCBI Taxonomy" id="1010611"/>
    <lineage>
        <taxon>Bacteria</taxon>
        <taxon>Pseudomonadati</taxon>
        <taxon>Pseudomonadota</taxon>
        <taxon>Alphaproteobacteria</taxon>
        <taxon>Rhodobacterales</taxon>
        <taxon>Roseobacteraceae</taxon>
        <taxon>Thalassovita</taxon>
    </lineage>
</organism>
<evidence type="ECO:0000256" key="2">
    <source>
        <dbReference type="ARBA" id="ARBA00023015"/>
    </source>
</evidence>
<dbReference type="FunFam" id="1.10.10.10:FF:000001">
    <property type="entry name" value="LysR family transcriptional regulator"/>
    <property type="match status" value="1"/>
</dbReference>
<evidence type="ECO:0000256" key="3">
    <source>
        <dbReference type="ARBA" id="ARBA00023125"/>
    </source>
</evidence>
<dbReference type="Pfam" id="PF03466">
    <property type="entry name" value="LysR_substrate"/>
    <property type="match status" value="1"/>
</dbReference>
<dbReference type="InterPro" id="IPR036388">
    <property type="entry name" value="WH-like_DNA-bd_sf"/>
</dbReference>
<dbReference type="InterPro" id="IPR000847">
    <property type="entry name" value="LysR_HTH_N"/>
</dbReference>
<evidence type="ECO:0000313" key="7">
    <source>
        <dbReference type="Proteomes" id="UP000316030"/>
    </source>
</evidence>
<proteinExistence type="inferred from homology"/>
<dbReference type="InterPro" id="IPR005119">
    <property type="entry name" value="LysR_subst-bd"/>
</dbReference>
<evidence type="ECO:0000256" key="1">
    <source>
        <dbReference type="ARBA" id="ARBA00009437"/>
    </source>
</evidence>
<accession>A0A521F371</accession>
<name>A0A521F371_9RHOB</name>
<dbReference type="GO" id="GO:0003700">
    <property type="term" value="F:DNA-binding transcription factor activity"/>
    <property type="evidence" value="ECO:0007669"/>
    <property type="project" value="InterPro"/>
</dbReference>
<dbReference type="GO" id="GO:0005829">
    <property type="term" value="C:cytosol"/>
    <property type="evidence" value="ECO:0007669"/>
    <property type="project" value="TreeGrafter"/>
</dbReference>
<dbReference type="EMBL" id="FXTO01000023">
    <property type="protein sequence ID" value="SMO90506.1"/>
    <property type="molecule type" value="Genomic_DNA"/>
</dbReference>
<keyword evidence="4" id="KW-0804">Transcription</keyword>
<keyword evidence="3 6" id="KW-0238">DNA-binding</keyword>
<reference evidence="6 7" key="1">
    <citation type="submission" date="2017-05" db="EMBL/GenBank/DDBJ databases">
        <authorList>
            <person name="Varghese N."/>
            <person name="Submissions S."/>
        </authorList>
    </citation>
    <scope>NUCLEOTIDE SEQUENCE [LARGE SCALE GENOMIC DNA]</scope>
    <source>
        <strain evidence="6 7">DSM 29506</strain>
    </source>
</reference>
<dbReference type="Gene3D" id="1.10.10.10">
    <property type="entry name" value="Winged helix-like DNA-binding domain superfamily/Winged helix DNA-binding domain"/>
    <property type="match status" value="1"/>
</dbReference>
<comment type="similarity">
    <text evidence="1">Belongs to the LysR transcriptional regulatory family.</text>
</comment>
<keyword evidence="2" id="KW-0805">Transcription regulation</keyword>
<dbReference type="AlphaFoldDB" id="A0A521F371"/>
<dbReference type="PANTHER" id="PTHR30419">
    <property type="entry name" value="HTH-TYPE TRANSCRIPTIONAL REGULATOR YBHD"/>
    <property type="match status" value="1"/>
</dbReference>
<evidence type="ECO:0000313" key="6">
    <source>
        <dbReference type="EMBL" id="SMO90506.1"/>
    </source>
</evidence>
<evidence type="ECO:0000259" key="5">
    <source>
        <dbReference type="PROSITE" id="PS50931"/>
    </source>
</evidence>
<feature type="domain" description="HTH lysR-type" evidence="5">
    <location>
        <begin position="1"/>
        <end position="58"/>
    </location>
</feature>
<evidence type="ECO:0000256" key="4">
    <source>
        <dbReference type="ARBA" id="ARBA00023163"/>
    </source>
</evidence>
<dbReference type="GO" id="GO:0003677">
    <property type="term" value="F:DNA binding"/>
    <property type="evidence" value="ECO:0007669"/>
    <property type="project" value="UniProtKB-KW"/>
</dbReference>
<gene>
    <name evidence="6" type="ORF">SAMN06265173_12324</name>
</gene>
<keyword evidence="7" id="KW-1185">Reference proteome</keyword>
<dbReference type="SUPFAM" id="SSF46785">
    <property type="entry name" value="Winged helix' DNA-binding domain"/>
    <property type="match status" value="1"/>
</dbReference>